<evidence type="ECO:0000256" key="1">
    <source>
        <dbReference type="ARBA" id="ARBA00004328"/>
    </source>
</evidence>
<name>A0A8K1YQR2_9VIRU</name>
<comment type="subcellular location">
    <subcellularLocation>
        <location evidence="1">Virion</location>
    </subcellularLocation>
</comment>
<dbReference type="InterPro" id="IPR001337">
    <property type="entry name" value="TMV-like_coat"/>
</dbReference>
<dbReference type="GO" id="GO:0019028">
    <property type="term" value="C:viral capsid"/>
    <property type="evidence" value="ECO:0007669"/>
    <property type="project" value="UniProtKB-KW"/>
</dbReference>
<evidence type="ECO:0000256" key="2">
    <source>
        <dbReference type="ARBA" id="ARBA00022561"/>
    </source>
</evidence>
<dbReference type="Pfam" id="PF00721">
    <property type="entry name" value="TMV_coat"/>
    <property type="match status" value="1"/>
</dbReference>
<evidence type="ECO:0000256" key="3">
    <source>
        <dbReference type="ARBA" id="ARBA00022844"/>
    </source>
</evidence>
<evidence type="ECO:0000313" key="4">
    <source>
        <dbReference type="EMBL" id="UDL14012.1"/>
    </source>
</evidence>
<keyword evidence="2" id="KW-0167">Capsid protein</keyword>
<dbReference type="GO" id="GO:0005198">
    <property type="term" value="F:structural molecule activity"/>
    <property type="evidence" value="ECO:0007669"/>
    <property type="project" value="InterPro"/>
</dbReference>
<dbReference type="SUPFAM" id="SSF47195">
    <property type="entry name" value="TMV-like viral coat proteins"/>
    <property type="match status" value="1"/>
</dbReference>
<dbReference type="InterPro" id="IPR036417">
    <property type="entry name" value="TMV-like_coat_sf"/>
</dbReference>
<reference evidence="4" key="1">
    <citation type="submission" date="2021-09" db="EMBL/GenBank/DDBJ databases">
        <authorList>
            <person name="Li N.N."/>
        </authorList>
    </citation>
    <scope>NUCLEOTIDE SEQUENCE</scope>
    <source>
        <strain evidence="4">Novel_32</strain>
    </source>
</reference>
<dbReference type="EMBL" id="OK491508">
    <property type="protein sequence ID" value="UDL14012.1"/>
    <property type="molecule type" value="Genomic_RNA"/>
</dbReference>
<accession>A0A8K1YQR2</accession>
<sequence length="235" mass="26698">MDIGRGSDNSNSSILSDSFISVNALCLESCVGRKSVSESDERNSVEYLCLESCLGRLPEGSESVGRACYSSSGGMSKGYTIFPRRVANMRRGAWCTLDDLWRFVDDNQHIGFHIRSNRQKLVEAYSALRQGAPFSRTQRFPENETWVHLDSMKISQEINQVLNACDLPDRLIEKGKTSSTEEMGMSSLSDAKRAFEMAFRKLWTYLRVVEESELMDVGIYEREYFESAFGLLWTE</sequence>
<organism evidence="4">
    <name type="scientific">Xiangshan martelli-like virus 3</name>
    <dbReference type="NCBI Taxonomy" id="2886234"/>
    <lineage>
        <taxon>Viruses</taxon>
        <taxon>Riboviria</taxon>
        <taxon>Orthornavirae</taxon>
        <taxon>Kitrinoviricota</taxon>
        <taxon>Alsuviricetes</taxon>
        <taxon>Martellivirales</taxon>
    </lineage>
</organism>
<keyword evidence="3" id="KW-0946">Virion</keyword>
<protein>
    <submittedName>
        <fullName evidence="4">Uncharacterized protein</fullName>
    </submittedName>
</protein>
<dbReference type="Gene3D" id="1.20.120.70">
    <property type="entry name" value="Tobacco mosaic virus-like, coat protein"/>
    <property type="match status" value="1"/>
</dbReference>
<proteinExistence type="predicted"/>